<dbReference type="Proteomes" id="UP000178659">
    <property type="component" value="Unassembled WGS sequence"/>
</dbReference>
<proteinExistence type="predicted"/>
<dbReference type="SUPFAM" id="SSF48208">
    <property type="entry name" value="Six-hairpin glycosidases"/>
    <property type="match status" value="1"/>
</dbReference>
<reference evidence="1 2" key="1">
    <citation type="journal article" date="2016" name="Nat. Commun.">
        <title>Thousands of microbial genomes shed light on interconnected biogeochemical processes in an aquifer system.</title>
        <authorList>
            <person name="Anantharaman K."/>
            <person name="Brown C.T."/>
            <person name="Hug L.A."/>
            <person name="Sharon I."/>
            <person name="Castelle C.J."/>
            <person name="Probst A.J."/>
            <person name="Thomas B.C."/>
            <person name="Singh A."/>
            <person name="Wilkins M.J."/>
            <person name="Karaoz U."/>
            <person name="Brodie E.L."/>
            <person name="Williams K.H."/>
            <person name="Hubbard S.S."/>
            <person name="Banfield J.F."/>
        </authorList>
    </citation>
    <scope>NUCLEOTIDE SEQUENCE [LARGE SCALE GENOMIC DNA]</scope>
</reference>
<organism evidence="1 2">
    <name type="scientific">Candidatus Blackburnbacteria bacterium RIFCSPLOWO2_01_FULL_40_20</name>
    <dbReference type="NCBI Taxonomy" id="1797519"/>
    <lineage>
        <taxon>Bacteria</taxon>
        <taxon>Candidatus Blackburniibacteriota</taxon>
    </lineage>
</organism>
<evidence type="ECO:0000313" key="2">
    <source>
        <dbReference type="Proteomes" id="UP000178659"/>
    </source>
</evidence>
<dbReference type="AlphaFoldDB" id="A0A1G1VFE9"/>
<name>A0A1G1VFE9_9BACT</name>
<accession>A0A1G1VFE9</accession>
<gene>
    <name evidence="1" type="ORF">A3A77_04060</name>
</gene>
<dbReference type="InterPro" id="IPR008928">
    <property type="entry name" value="6-hairpin_glycosidase_sf"/>
</dbReference>
<sequence length="466" mass="52586">MTHEFIDHQSHTIQKAVGRERSGIVVALDDLGHIFKQSDALIKEYRIDASSHDGPFGGIFGRDSVITADEKVASYELCPNGQLDQVIPPITALHRFVATKDFPSAGIQKGDLIHEYRTVEEGYPPEWFAPGGIGLNYDELDGSDRLIILDYKLIQHRPTLHSKLVESIELMVERGIRNAREYQGAGYVRASDEPDRLFPGITDKRWRDGYATTVSDDLSFPPHPIRPVEEQALRWSSLQYGADLIGRRNRRLASQARKTASYVQQQFFNNFVYRDAKGGFIADAVDAYNRKIHAITTDQILVLLHGYRGRTILDDPDLQYAVIQRSFDELFSQGGFKTVSENGPVHPKNKYQGPKSRWPHISAMAVQAIDAEIKRTKNPRTREVLLRKALQLGEAMLDPLVYFDSPVEGVQVTDEGEYTLEYDTTPRGKSLKYAKVQAWSGTGGEFVTQYLKSHGKTHITVTRPMI</sequence>
<evidence type="ECO:0000313" key="1">
    <source>
        <dbReference type="EMBL" id="OGY13942.1"/>
    </source>
</evidence>
<dbReference type="GO" id="GO:0005975">
    <property type="term" value="P:carbohydrate metabolic process"/>
    <property type="evidence" value="ECO:0007669"/>
    <property type="project" value="InterPro"/>
</dbReference>
<comment type="caution">
    <text evidence="1">The sequence shown here is derived from an EMBL/GenBank/DDBJ whole genome shotgun (WGS) entry which is preliminary data.</text>
</comment>
<dbReference type="EMBL" id="MHCC01000006">
    <property type="protein sequence ID" value="OGY13942.1"/>
    <property type="molecule type" value="Genomic_DNA"/>
</dbReference>
<protein>
    <submittedName>
        <fullName evidence="1">Uncharacterized protein</fullName>
    </submittedName>
</protein>